<dbReference type="PANTHER" id="PTHR46562:SF1">
    <property type="entry name" value="SERINE_THREONINE-PROTEIN KINASE ULK4"/>
    <property type="match status" value="1"/>
</dbReference>
<dbReference type="InterPro" id="IPR016024">
    <property type="entry name" value="ARM-type_fold"/>
</dbReference>
<accession>A0A9J5Y516</accession>
<dbReference type="Proteomes" id="UP000824120">
    <property type="component" value="Chromosome 7"/>
</dbReference>
<dbReference type="EMBL" id="JACXVP010000007">
    <property type="protein sequence ID" value="KAG5594991.1"/>
    <property type="molecule type" value="Genomic_DNA"/>
</dbReference>
<reference evidence="1 2" key="1">
    <citation type="submission" date="2020-09" db="EMBL/GenBank/DDBJ databases">
        <title>De no assembly of potato wild relative species, Solanum commersonii.</title>
        <authorList>
            <person name="Cho K."/>
        </authorList>
    </citation>
    <scope>NUCLEOTIDE SEQUENCE [LARGE SCALE GENOMIC DNA]</scope>
    <source>
        <strain evidence="1">LZ3.2</strain>
        <tissue evidence="1">Leaf</tissue>
    </source>
</reference>
<comment type="caution">
    <text evidence="1">The sequence shown here is derived from an EMBL/GenBank/DDBJ whole genome shotgun (WGS) entry which is preliminary data.</text>
</comment>
<evidence type="ECO:0000313" key="2">
    <source>
        <dbReference type="Proteomes" id="UP000824120"/>
    </source>
</evidence>
<dbReference type="PANTHER" id="PTHR46562">
    <property type="entry name" value="SERINE/THREONINE-KINASE ULK4-LIKE PROTEIN-RELATED"/>
    <property type="match status" value="1"/>
</dbReference>
<protein>
    <submittedName>
        <fullName evidence="1">Uncharacterized protein</fullName>
    </submittedName>
</protein>
<dbReference type="InterPro" id="IPR044591">
    <property type="entry name" value="RUK"/>
</dbReference>
<sequence length="181" mass="20331">MIKYLEILSNNADAANVLTNGSIVLVLLKMLYHSKVSLLHAQLASIIILLIRHFTYFGDELASSGILGALTNGLRDRQYKVRRFFMVSLSELLFYISTQNEHAQDNKPMESPSKDSRPLSYWQANEQLPVEVDCCKSLIETVELFSTVTETFSEIGIFAAVPLSDMVWADKASKMGFFKIG</sequence>
<organism evidence="1 2">
    <name type="scientific">Solanum commersonii</name>
    <name type="common">Commerson's wild potato</name>
    <name type="synonym">Commerson's nightshade</name>
    <dbReference type="NCBI Taxonomy" id="4109"/>
    <lineage>
        <taxon>Eukaryota</taxon>
        <taxon>Viridiplantae</taxon>
        <taxon>Streptophyta</taxon>
        <taxon>Embryophyta</taxon>
        <taxon>Tracheophyta</taxon>
        <taxon>Spermatophyta</taxon>
        <taxon>Magnoliopsida</taxon>
        <taxon>eudicotyledons</taxon>
        <taxon>Gunneridae</taxon>
        <taxon>Pentapetalae</taxon>
        <taxon>asterids</taxon>
        <taxon>lamiids</taxon>
        <taxon>Solanales</taxon>
        <taxon>Solanaceae</taxon>
        <taxon>Solanoideae</taxon>
        <taxon>Solaneae</taxon>
        <taxon>Solanum</taxon>
    </lineage>
</organism>
<name>A0A9J5Y516_SOLCO</name>
<keyword evidence="2" id="KW-1185">Reference proteome</keyword>
<dbReference type="GO" id="GO:0000914">
    <property type="term" value="P:phragmoplast assembly"/>
    <property type="evidence" value="ECO:0007669"/>
    <property type="project" value="InterPro"/>
</dbReference>
<dbReference type="SUPFAM" id="SSF48371">
    <property type="entry name" value="ARM repeat"/>
    <property type="match status" value="1"/>
</dbReference>
<proteinExistence type="predicted"/>
<dbReference type="AlphaFoldDB" id="A0A9J5Y516"/>
<dbReference type="OrthoDB" id="24822at2759"/>
<dbReference type="GO" id="GO:0008017">
    <property type="term" value="F:microtubule binding"/>
    <property type="evidence" value="ECO:0007669"/>
    <property type="project" value="InterPro"/>
</dbReference>
<evidence type="ECO:0000313" key="1">
    <source>
        <dbReference type="EMBL" id="KAG5594991.1"/>
    </source>
</evidence>
<gene>
    <name evidence="1" type="ORF">H5410_036223</name>
</gene>